<comment type="catalytic activity">
    <reaction evidence="1">
        <text>ATP + protein L-histidine = ADP + protein N-phospho-L-histidine.</text>
        <dbReference type="EC" id="2.7.13.3"/>
    </reaction>
</comment>
<dbReference type="Pfam" id="PF00512">
    <property type="entry name" value="HisKA"/>
    <property type="match status" value="1"/>
</dbReference>
<dbReference type="NCBIfam" id="TIGR00229">
    <property type="entry name" value="sensory_box"/>
    <property type="match status" value="1"/>
</dbReference>
<dbReference type="EMBL" id="SCKX01000001">
    <property type="protein sequence ID" value="RWZ78718.1"/>
    <property type="molecule type" value="Genomic_DNA"/>
</dbReference>
<keyword evidence="6" id="KW-0902">Two-component regulatory system</keyword>
<dbReference type="GO" id="GO:0016036">
    <property type="term" value="P:cellular response to phosphate starvation"/>
    <property type="evidence" value="ECO:0007669"/>
    <property type="project" value="TreeGrafter"/>
</dbReference>
<dbReference type="Pfam" id="PF13426">
    <property type="entry name" value="PAS_9"/>
    <property type="match status" value="1"/>
</dbReference>
<dbReference type="InterPro" id="IPR050351">
    <property type="entry name" value="BphY/WalK/GraS-like"/>
</dbReference>
<dbReference type="PANTHER" id="PTHR45453:SF1">
    <property type="entry name" value="PHOSPHATE REGULON SENSOR PROTEIN PHOR"/>
    <property type="match status" value="1"/>
</dbReference>
<feature type="transmembrane region" description="Helical" evidence="8">
    <location>
        <begin position="44"/>
        <end position="67"/>
    </location>
</feature>
<dbReference type="AlphaFoldDB" id="A0A4Q0AJ69"/>
<evidence type="ECO:0000256" key="7">
    <source>
        <dbReference type="ARBA" id="ARBA00023136"/>
    </source>
</evidence>
<dbReference type="InterPro" id="IPR000700">
    <property type="entry name" value="PAS-assoc_C"/>
</dbReference>
<feature type="transmembrane region" description="Helical" evidence="8">
    <location>
        <begin position="149"/>
        <end position="169"/>
    </location>
</feature>
<proteinExistence type="predicted"/>
<dbReference type="InterPro" id="IPR036097">
    <property type="entry name" value="HisK_dim/P_sf"/>
</dbReference>
<evidence type="ECO:0000256" key="6">
    <source>
        <dbReference type="ARBA" id="ARBA00023012"/>
    </source>
</evidence>
<dbReference type="InterPro" id="IPR005467">
    <property type="entry name" value="His_kinase_dom"/>
</dbReference>
<dbReference type="PRINTS" id="PR00344">
    <property type="entry name" value="BCTRLSENSOR"/>
</dbReference>
<dbReference type="InterPro" id="IPR035965">
    <property type="entry name" value="PAS-like_dom_sf"/>
</dbReference>
<dbReference type="GO" id="GO:0000155">
    <property type="term" value="F:phosphorelay sensor kinase activity"/>
    <property type="evidence" value="ECO:0007669"/>
    <property type="project" value="InterPro"/>
</dbReference>
<organism evidence="11 12">
    <name type="scientific">Candidatus Microsaccharimonas sossegonensis</name>
    <dbReference type="NCBI Taxonomy" id="2506948"/>
    <lineage>
        <taxon>Bacteria</taxon>
        <taxon>Candidatus Saccharimonadota</taxon>
        <taxon>Candidatus Saccharimonadia</taxon>
        <taxon>Candidatus Saccharimonadales</taxon>
        <taxon>Candidatus Saccharimonadaceae</taxon>
        <taxon>Candidatus Microsaccharimonas</taxon>
    </lineage>
</organism>
<dbReference type="InterPro" id="IPR003594">
    <property type="entry name" value="HATPase_dom"/>
</dbReference>
<dbReference type="EC" id="2.7.13.3" evidence="2"/>
<reference evidence="11" key="1">
    <citation type="submission" date="2019-01" db="EMBL/GenBank/DDBJ databases">
        <title>Genomic signatures and co-occurrence patterns of the ultra-small Saccharimodia (Patescibacteria phylum) suggest a symbiotic lifestyle.</title>
        <authorList>
            <person name="Lemos L."/>
            <person name="Medeiros J."/>
            <person name="Andreote F."/>
            <person name="Fernandes G."/>
            <person name="Varani A."/>
            <person name="Oliveira G."/>
            <person name="Pylro V."/>
        </authorList>
    </citation>
    <scope>NUCLEOTIDE SEQUENCE [LARGE SCALE GENOMIC DNA]</scope>
    <source>
        <strain evidence="11">AMD02</strain>
    </source>
</reference>
<evidence type="ECO:0000313" key="11">
    <source>
        <dbReference type="EMBL" id="RWZ78718.1"/>
    </source>
</evidence>
<dbReference type="Pfam" id="PF02518">
    <property type="entry name" value="HATPase_c"/>
    <property type="match status" value="1"/>
</dbReference>
<dbReference type="SMART" id="SM00387">
    <property type="entry name" value="HATPase_c"/>
    <property type="match status" value="1"/>
</dbReference>
<dbReference type="CDD" id="cd00130">
    <property type="entry name" value="PAS"/>
    <property type="match status" value="1"/>
</dbReference>
<dbReference type="SMART" id="SM00091">
    <property type="entry name" value="PAS"/>
    <property type="match status" value="1"/>
</dbReference>
<dbReference type="Gene3D" id="1.10.287.130">
    <property type="match status" value="1"/>
</dbReference>
<dbReference type="PANTHER" id="PTHR45453">
    <property type="entry name" value="PHOSPHATE REGULON SENSOR PROTEIN PHOR"/>
    <property type="match status" value="1"/>
</dbReference>
<dbReference type="SUPFAM" id="SSF55785">
    <property type="entry name" value="PYP-like sensor domain (PAS domain)"/>
    <property type="match status" value="1"/>
</dbReference>
<dbReference type="Gene3D" id="3.30.565.10">
    <property type="entry name" value="Histidine kinase-like ATPase, C-terminal domain"/>
    <property type="match status" value="1"/>
</dbReference>
<dbReference type="InterPro" id="IPR036890">
    <property type="entry name" value="HATPase_C_sf"/>
</dbReference>
<dbReference type="SUPFAM" id="SSF55874">
    <property type="entry name" value="ATPase domain of HSP90 chaperone/DNA topoisomerase II/histidine kinase"/>
    <property type="match status" value="1"/>
</dbReference>
<dbReference type="CDD" id="cd00082">
    <property type="entry name" value="HisKA"/>
    <property type="match status" value="1"/>
</dbReference>
<dbReference type="InterPro" id="IPR000014">
    <property type="entry name" value="PAS"/>
</dbReference>
<dbReference type="Gene3D" id="3.30.450.20">
    <property type="entry name" value="PAS domain"/>
    <property type="match status" value="1"/>
</dbReference>
<keyword evidence="5" id="KW-0418">Kinase</keyword>
<evidence type="ECO:0000256" key="3">
    <source>
        <dbReference type="ARBA" id="ARBA00022553"/>
    </source>
</evidence>
<comment type="caution">
    <text evidence="11">The sequence shown here is derived from an EMBL/GenBank/DDBJ whole genome shotgun (WGS) entry which is preliminary data.</text>
</comment>
<keyword evidence="4" id="KW-0808">Transferase</keyword>
<feature type="transmembrane region" description="Helical" evidence="8">
    <location>
        <begin position="18"/>
        <end position="38"/>
    </location>
</feature>
<feature type="transmembrane region" description="Helical" evidence="8">
    <location>
        <begin position="79"/>
        <end position="107"/>
    </location>
</feature>
<evidence type="ECO:0000313" key="12">
    <source>
        <dbReference type="Proteomes" id="UP000289257"/>
    </source>
</evidence>
<keyword evidence="7 8" id="KW-0472">Membrane</keyword>
<evidence type="ECO:0000256" key="2">
    <source>
        <dbReference type="ARBA" id="ARBA00012438"/>
    </source>
</evidence>
<evidence type="ECO:0000256" key="5">
    <source>
        <dbReference type="ARBA" id="ARBA00022777"/>
    </source>
</evidence>
<dbReference type="GO" id="GO:0004721">
    <property type="term" value="F:phosphoprotein phosphatase activity"/>
    <property type="evidence" value="ECO:0007669"/>
    <property type="project" value="TreeGrafter"/>
</dbReference>
<dbReference type="GO" id="GO:0005886">
    <property type="term" value="C:plasma membrane"/>
    <property type="evidence" value="ECO:0007669"/>
    <property type="project" value="TreeGrafter"/>
</dbReference>
<feature type="domain" description="Histidine kinase" evidence="9">
    <location>
        <begin position="323"/>
        <end position="543"/>
    </location>
</feature>
<dbReference type="SMART" id="SM00388">
    <property type="entry name" value="HisKA"/>
    <property type="match status" value="1"/>
</dbReference>
<name>A0A4Q0AJ69_9BACT</name>
<sequence length="544" mass="60620">MFEGGISFNIDSDKAVRYIALLGTPIFVGYNLLVYFGIAQSSNYAGGFVSLLISALWLLVGIYHFFAPIRSRIDMLVRLVLYHGLALATVLFITGFLEPFASSIALLFLASNIYFGRKALAISVGSVIVAATVDSIVRYPNDPSIVINNFLGASAIIVLGLAMVGIIIAQETRRQTLIQSQASERLQYERILTIINNLSDATFSTDDKGNILMYNAACLDLLDTNENLKGVNITSLFQLTDKDKVSVKLFDILRLATKTVRRDDLRHTYSDGEDIRLEMTYAPIKSVYSRRKKGQVQAGFILIVRDVTKQKSLEEERDEFISVVSHELRTPITIVEGTLSNLKFMMDMPKKPDDFLLKGSITTAHDQVLYLAKMVNDLSTLSRAERGVADVGEDIPVEELMHKLHNQYEKDARARHLHLDLDLGTRLGKIHVSRLYVEELLQNFITNAIKYTNEGSITISAKTKAGIIHFAVKDSGIGISRSDQQKIFAKFYRSEDYRIRETNGTGLGLYVSAKLAHKIGTQIAVSSRLNHGSTFSFDLPQVTT</sequence>
<keyword evidence="12" id="KW-1185">Reference proteome</keyword>
<keyword evidence="8" id="KW-1133">Transmembrane helix</keyword>
<dbReference type="InterPro" id="IPR004358">
    <property type="entry name" value="Sig_transdc_His_kin-like_C"/>
</dbReference>
<protein>
    <recommendedName>
        <fullName evidence="2">histidine kinase</fullName>
        <ecNumber evidence="2">2.7.13.3</ecNumber>
    </recommendedName>
</protein>
<evidence type="ECO:0000256" key="4">
    <source>
        <dbReference type="ARBA" id="ARBA00022679"/>
    </source>
</evidence>
<feature type="domain" description="PAC" evidence="10">
    <location>
        <begin position="261"/>
        <end position="319"/>
    </location>
</feature>
<keyword evidence="3" id="KW-0597">Phosphoprotein</keyword>
<dbReference type="Proteomes" id="UP000289257">
    <property type="component" value="Unassembled WGS sequence"/>
</dbReference>
<evidence type="ECO:0000259" key="10">
    <source>
        <dbReference type="PROSITE" id="PS50113"/>
    </source>
</evidence>
<dbReference type="SUPFAM" id="SSF47384">
    <property type="entry name" value="Homodimeric domain of signal transducing histidine kinase"/>
    <property type="match status" value="1"/>
</dbReference>
<gene>
    <name evidence="11" type="ORF">EOT05_03145</name>
</gene>
<keyword evidence="8" id="KW-0812">Transmembrane</keyword>
<evidence type="ECO:0000256" key="1">
    <source>
        <dbReference type="ARBA" id="ARBA00000085"/>
    </source>
</evidence>
<dbReference type="InterPro" id="IPR003661">
    <property type="entry name" value="HisK_dim/P_dom"/>
</dbReference>
<dbReference type="PROSITE" id="PS50113">
    <property type="entry name" value="PAC"/>
    <property type="match status" value="1"/>
</dbReference>
<accession>A0A4Q0AJ69</accession>
<dbReference type="PROSITE" id="PS50109">
    <property type="entry name" value="HIS_KIN"/>
    <property type="match status" value="1"/>
</dbReference>
<evidence type="ECO:0000259" key="9">
    <source>
        <dbReference type="PROSITE" id="PS50109"/>
    </source>
</evidence>
<evidence type="ECO:0000256" key="8">
    <source>
        <dbReference type="SAM" id="Phobius"/>
    </source>
</evidence>